<dbReference type="PANTHER" id="PTHR31389:SF4">
    <property type="entry name" value="LD39211P"/>
    <property type="match status" value="1"/>
</dbReference>
<evidence type="ECO:0000313" key="1">
    <source>
        <dbReference type="EMBL" id="KAK3774653.1"/>
    </source>
</evidence>
<dbReference type="InterPro" id="IPR012444">
    <property type="entry name" value="DUF1647"/>
</dbReference>
<comment type="caution">
    <text evidence="1">The sequence shown here is derived from an EMBL/GenBank/DDBJ whole genome shotgun (WGS) entry which is preliminary data.</text>
</comment>
<dbReference type="AlphaFoldDB" id="A0AAE0ZS87"/>
<keyword evidence="2" id="KW-1185">Reference proteome</keyword>
<name>A0AAE0ZS87_9GAST</name>
<dbReference type="Proteomes" id="UP001283361">
    <property type="component" value="Unassembled WGS sequence"/>
</dbReference>
<sequence>MRYSSEQAPPLDQDKYLSSLPRIEILKSSFTVKTLAEILEKRLEIISASAEKMHYRRISWHRTCYDRVTLANSCDKARGCLQKQLPQDATTKIRQLIDRSNVRLQPSQVKRLQKMADKVDDTYDIIFISAASSNHYFESQALLQSLHTKVFPFFKNFAFLVYDLGFTSEQRATFQRFCRCKVLDYDSSVFPKFASELKKFAWKPYLIKAHAHQARVLVWMDASIRFYYNPIGLRRLFTEDVLKFGVMAGYSVPDSCFTTCRSTYHSFGDEPCAYLGLPIFQASILIFHNDPLVQRVILEPWAACAFDENCIAPPEANYTIGCAAALKNYYSYRDSKDAFRYGLCHHYDQAVISLILHKLYLEYSPLLRIGKNNTIIICRGDTYDYFSTLS</sequence>
<dbReference type="PANTHER" id="PTHR31389">
    <property type="entry name" value="LD39211P"/>
    <property type="match status" value="1"/>
</dbReference>
<protein>
    <submittedName>
        <fullName evidence="1">Uncharacterized protein</fullName>
    </submittedName>
</protein>
<gene>
    <name evidence="1" type="ORF">RRG08_035081</name>
</gene>
<reference evidence="1" key="1">
    <citation type="journal article" date="2023" name="G3 (Bethesda)">
        <title>A reference genome for the long-term kleptoplast-retaining sea slug Elysia crispata morphotype clarki.</title>
        <authorList>
            <person name="Eastman K.E."/>
            <person name="Pendleton A.L."/>
            <person name="Shaikh M.A."/>
            <person name="Suttiyut T."/>
            <person name="Ogas R."/>
            <person name="Tomko P."/>
            <person name="Gavelis G."/>
            <person name="Widhalm J.R."/>
            <person name="Wisecaver J.H."/>
        </authorList>
    </citation>
    <scope>NUCLEOTIDE SEQUENCE</scope>
    <source>
        <strain evidence="1">ECLA1</strain>
    </source>
</reference>
<dbReference type="EMBL" id="JAWDGP010003399">
    <property type="protein sequence ID" value="KAK3774653.1"/>
    <property type="molecule type" value="Genomic_DNA"/>
</dbReference>
<evidence type="ECO:0000313" key="2">
    <source>
        <dbReference type="Proteomes" id="UP001283361"/>
    </source>
</evidence>
<dbReference type="Pfam" id="PF07801">
    <property type="entry name" value="DUF1647"/>
    <property type="match status" value="1"/>
</dbReference>
<accession>A0AAE0ZS87</accession>
<proteinExistence type="predicted"/>
<organism evidence="1 2">
    <name type="scientific">Elysia crispata</name>
    <name type="common">lettuce slug</name>
    <dbReference type="NCBI Taxonomy" id="231223"/>
    <lineage>
        <taxon>Eukaryota</taxon>
        <taxon>Metazoa</taxon>
        <taxon>Spiralia</taxon>
        <taxon>Lophotrochozoa</taxon>
        <taxon>Mollusca</taxon>
        <taxon>Gastropoda</taxon>
        <taxon>Heterobranchia</taxon>
        <taxon>Euthyneura</taxon>
        <taxon>Panpulmonata</taxon>
        <taxon>Sacoglossa</taxon>
        <taxon>Placobranchoidea</taxon>
        <taxon>Plakobranchidae</taxon>
        <taxon>Elysia</taxon>
    </lineage>
</organism>